<evidence type="ECO:0000313" key="3">
    <source>
        <dbReference type="Proteomes" id="UP001415857"/>
    </source>
</evidence>
<keyword evidence="3" id="KW-1185">Reference proteome</keyword>
<dbReference type="EMBL" id="JBBPBK010000016">
    <property type="protein sequence ID" value="KAK9267748.1"/>
    <property type="molecule type" value="Genomic_DNA"/>
</dbReference>
<organism evidence="2 3">
    <name type="scientific">Liquidambar formosana</name>
    <name type="common">Formosan gum</name>
    <dbReference type="NCBI Taxonomy" id="63359"/>
    <lineage>
        <taxon>Eukaryota</taxon>
        <taxon>Viridiplantae</taxon>
        <taxon>Streptophyta</taxon>
        <taxon>Embryophyta</taxon>
        <taxon>Tracheophyta</taxon>
        <taxon>Spermatophyta</taxon>
        <taxon>Magnoliopsida</taxon>
        <taxon>eudicotyledons</taxon>
        <taxon>Gunneridae</taxon>
        <taxon>Pentapetalae</taxon>
        <taxon>Saxifragales</taxon>
        <taxon>Altingiaceae</taxon>
        <taxon>Liquidambar</taxon>
    </lineage>
</organism>
<dbReference type="AlphaFoldDB" id="A0AAP0R4N2"/>
<protein>
    <submittedName>
        <fullName evidence="2">Uncharacterized protein</fullName>
    </submittedName>
</protein>
<reference evidence="2 3" key="1">
    <citation type="journal article" date="2024" name="Plant J.">
        <title>Genome sequences and population genomics reveal climatic adaptation and genomic divergence between two closely related sweetgum species.</title>
        <authorList>
            <person name="Xu W.Q."/>
            <person name="Ren C.Q."/>
            <person name="Zhang X.Y."/>
            <person name="Comes H.P."/>
            <person name="Liu X.H."/>
            <person name="Li Y.G."/>
            <person name="Kettle C.J."/>
            <person name="Jalonen R."/>
            <person name="Gaisberger H."/>
            <person name="Ma Y.Z."/>
            <person name="Qiu Y.X."/>
        </authorList>
    </citation>
    <scope>NUCLEOTIDE SEQUENCE [LARGE SCALE GENOMIC DNA]</scope>
    <source>
        <strain evidence="2">Hangzhou</strain>
    </source>
</reference>
<feature type="transmembrane region" description="Helical" evidence="1">
    <location>
        <begin position="63"/>
        <end position="92"/>
    </location>
</feature>
<evidence type="ECO:0000256" key="1">
    <source>
        <dbReference type="SAM" id="Phobius"/>
    </source>
</evidence>
<gene>
    <name evidence="2" type="ORF">L1049_010182</name>
</gene>
<keyword evidence="1" id="KW-1133">Transmembrane helix</keyword>
<dbReference type="Proteomes" id="UP001415857">
    <property type="component" value="Unassembled WGS sequence"/>
</dbReference>
<evidence type="ECO:0000313" key="2">
    <source>
        <dbReference type="EMBL" id="KAK9267748.1"/>
    </source>
</evidence>
<proteinExistence type="predicted"/>
<keyword evidence="1" id="KW-0472">Membrane</keyword>
<name>A0AAP0R4N2_LIQFO</name>
<comment type="caution">
    <text evidence="2">The sequence shown here is derived from an EMBL/GenBank/DDBJ whole genome shotgun (WGS) entry which is preliminary data.</text>
</comment>
<accession>A0AAP0R4N2</accession>
<feature type="transmembrane region" description="Helical" evidence="1">
    <location>
        <begin position="35"/>
        <end position="57"/>
    </location>
</feature>
<sequence length="138" mass="16513">MFSKKDVFANVTKTVKHCFSINKESKTKTNHFKHLNLFLNFFYFLFALSELSFKQILLVFEVFYNLPCFLTCLSFAWLTTILLCAMQLIILLRHISMHVIYVIFGRIKVGWTKKIWYALPYNHRKKVTNHFKPIRLVN</sequence>
<keyword evidence="1" id="KW-0812">Transmembrane</keyword>